<dbReference type="Proteomes" id="UP001152888">
    <property type="component" value="Unassembled WGS sequence"/>
</dbReference>
<dbReference type="SUPFAM" id="SSF57845">
    <property type="entry name" value="B-box zinc-binding domain"/>
    <property type="match status" value="1"/>
</dbReference>
<dbReference type="SMART" id="SM00336">
    <property type="entry name" value="BBOX"/>
    <property type="match status" value="2"/>
</dbReference>
<feature type="repeat" description="NHL" evidence="3">
    <location>
        <begin position="609"/>
        <end position="652"/>
    </location>
</feature>
<feature type="region of interest" description="Disordered" evidence="4">
    <location>
        <begin position="134"/>
        <end position="207"/>
    </location>
</feature>
<accession>A0A9P0PVF1</accession>
<feature type="repeat" description="NHL" evidence="3">
    <location>
        <begin position="754"/>
        <end position="792"/>
    </location>
</feature>
<keyword evidence="7" id="KW-1185">Reference proteome</keyword>
<dbReference type="Gene3D" id="4.10.830.40">
    <property type="match status" value="1"/>
</dbReference>
<dbReference type="InterPro" id="IPR011042">
    <property type="entry name" value="6-blade_b-propeller_TolB-like"/>
</dbReference>
<dbReference type="SUPFAM" id="SSF101898">
    <property type="entry name" value="NHL repeat"/>
    <property type="match status" value="1"/>
</dbReference>
<feature type="compositionally biased region" description="Polar residues" evidence="4">
    <location>
        <begin position="142"/>
        <end position="151"/>
    </location>
</feature>
<protein>
    <recommendedName>
        <fullName evidence="5">B box-type domain-containing protein</fullName>
    </recommendedName>
</protein>
<dbReference type="PANTHER" id="PTHR24104:SF48">
    <property type="entry name" value="PROTEIN WECH"/>
    <property type="match status" value="1"/>
</dbReference>
<evidence type="ECO:0000256" key="3">
    <source>
        <dbReference type="PROSITE-ProRule" id="PRU00504"/>
    </source>
</evidence>
<feature type="compositionally biased region" description="Low complexity" evidence="4">
    <location>
        <begin position="169"/>
        <end position="191"/>
    </location>
</feature>
<keyword evidence="2" id="KW-0862">Zinc</keyword>
<feature type="repeat" description="NHL" evidence="3">
    <location>
        <begin position="562"/>
        <end position="605"/>
    </location>
</feature>
<comment type="caution">
    <text evidence="6">The sequence shown here is derived from an EMBL/GenBank/DDBJ whole genome shotgun (WGS) entry which is preliminary data.</text>
</comment>
<keyword evidence="1" id="KW-0677">Repeat</keyword>
<feature type="repeat" description="NHL" evidence="3">
    <location>
        <begin position="705"/>
        <end position="748"/>
    </location>
</feature>
<dbReference type="InterPro" id="IPR000315">
    <property type="entry name" value="Znf_B-box"/>
</dbReference>
<dbReference type="PROSITE" id="PS51125">
    <property type="entry name" value="NHL"/>
    <property type="match status" value="6"/>
</dbReference>
<dbReference type="FunFam" id="2.120.10.30:FF:000037">
    <property type="entry name" value="Uncharacterized protein, isoform E"/>
    <property type="match status" value="1"/>
</dbReference>
<dbReference type="OrthoDB" id="342730at2759"/>
<dbReference type="CDD" id="cd14954">
    <property type="entry name" value="NHL_TRIM71_like"/>
    <property type="match status" value="1"/>
</dbReference>
<dbReference type="GO" id="GO:0008270">
    <property type="term" value="F:zinc ion binding"/>
    <property type="evidence" value="ECO:0007669"/>
    <property type="project" value="UniProtKB-KW"/>
</dbReference>
<evidence type="ECO:0000256" key="1">
    <source>
        <dbReference type="ARBA" id="ARBA00022737"/>
    </source>
</evidence>
<dbReference type="EMBL" id="CAKOFQ010007226">
    <property type="protein sequence ID" value="CAH1995413.1"/>
    <property type="molecule type" value="Genomic_DNA"/>
</dbReference>
<sequence length="792" mass="87076">MSCLTNGFSDSTSPTTAVPIGANSTTTTALDSFISSILSAVTIDEPKLCTSCEDGATAKSKCIDCGVDLCDRCVKLHQRSCSTRNHRISRLSWPSNDSAISLPQNALNGMAGDPSQMQLQLHLSALLQMSANSAGPSSSMSLTQPNSNALVPSSLPPQPIGPPSHNYMLSLPSASSPLSGSGTSGISSSSPNYTLRPSSASTLSGGTGGNTMHICDIHKEPCRLFCQSCCAPACTECVLNDHHHGHQLTYIEEAADTARQQGRRLAAEARVAIASLREVADNVERTAHMIESGALQAAYDVRNTIRRYMIALEEREMNLLRMIDHTRQTKGRLIFTQLDSLRIMLSRLARTTDVLNECVDMPNPYDLISVNQRVAREIKQVQTMRLELGPCEEDGIMFLPPDANFMSAISSLGNITSSSAMVASRLARAQALKEQLFANFFSASQMMVSQPMQLIPSFPGYKNDARHAGRQMELEIKETLDQMPPPEQFPLSLRNRPIYNVKGLVTVKDNGPMPSLTFGREGDGDGKLCRPWGACCDSIGNFYIADRSNNRVQVFNRNGHFLFKFGRQGSRRGEFDRPAGIAISPQGHIIVADKDNHRIQVFRSDGRFLFTFGSKGGRSGQFNYPWDVACNYIGQIVVSDTRNHRIQLFTREGKFMCKFGFECANTMWKHFDSPRGVCFTPQGSVIVTDFNNHRIVIVDNELQKGRYLGIEGSNCNEFLRPQGIICDDEGNIVVADSKNNRIQVFQSDGNFLWKVGHSGTGYGEMDRPSGICLTPDGRIAVVDFGNHRIHVY</sequence>
<reference evidence="6" key="1">
    <citation type="submission" date="2022-03" db="EMBL/GenBank/DDBJ databases">
        <authorList>
            <person name="Sayadi A."/>
        </authorList>
    </citation>
    <scope>NUCLEOTIDE SEQUENCE</scope>
</reference>
<dbReference type="Pfam" id="PF00643">
    <property type="entry name" value="zf-B_box"/>
    <property type="match status" value="1"/>
</dbReference>
<dbReference type="InterPro" id="IPR001258">
    <property type="entry name" value="NHL_repeat"/>
</dbReference>
<evidence type="ECO:0000313" key="7">
    <source>
        <dbReference type="Proteomes" id="UP001152888"/>
    </source>
</evidence>
<organism evidence="6 7">
    <name type="scientific">Acanthoscelides obtectus</name>
    <name type="common">Bean weevil</name>
    <name type="synonym">Bruchus obtectus</name>
    <dbReference type="NCBI Taxonomy" id="200917"/>
    <lineage>
        <taxon>Eukaryota</taxon>
        <taxon>Metazoa</taxon>
        <taxon>Ecdysozoa</taxon>
        <taxon>Arthropoda</taxon>
        <taxon>Hexapoda</taxon>
        <taxon>Insecta</taxon>
        <taxon>Pterygota</taxon>
        <taxon>Neoptera</taxon>
        <taxon>Endopterygota</taxon>
        <taxon>Coleoptera</taxon>
        <taxon>Polyphaga</taxon>
        <taxon>Cucujiformia</taxon>
        <taxon>Chrysomeloidea</taxon>
        <taxon>Chrysomelidae</taxon>
        <taxon>Bruchinae</taxon>
        <taxon>Bruchini</taxon>
        <taxon>Acanthoscelides</taxon>
    </lineage>
</organism>
<keyword evidence="2" id="KW-0479">Metal-binding</keyword>
<feature type="domain" description="B box-type" evidence="5">
    <location>
        <begin position="210"/>
        <end position="251"/>
    </location>
</feature>
<feature type="repeat" description="NHL" evidence="3">
    <location>
        <begin position="515"/>
        <end position="558"/>
    </location>
</feature>
<evidence type="ECO:0000259" key="5">
    <source>
        <dbReference type="PROSITE" id="PS50119"/>
    </source>
</evidence>
<evidence type="ECO:0000256" key="4">
    <source>
        <dbReference type="SAM" id="MobiDB-lite"/>
    </source>
</evidence>
<name>A0A9P0PVF1_ACAOB</name>
<dbReference type="AlphaFoldDB" id="A0A9P0PVF1"/>
<feature type="domain" description="B box-type" evidence="5">
    <location>
        <begin position="44"/>
        <end position="91"/>
    </location>
</feature>
<dbReference type="InterPro" id="IPR050952">
    <property type="entry name" value="TRIM-NHL_E3_ligases"/>
</dbReference>
<proteinExistence type="predicted"/>
<dbReference type="PROSITE" id="PS50119">
    <property type="entry name" value="ZF_BBOX"/>
    <property type="match status" value="2"/>
</dbReference>
<dbReference type="GO" id="GO:0061630">
    <property type="term" value="F:ubiquitin protein ligase activity"/>
    <property type="evidence" value="ECO:0007669"/>
    <property type="project" value="TreeGrafter"/>
</dbReference>
<dbReference type="Gene3D" id="3.30.160.60">
    <property type="entry name" value="Classic Zinc Finger"/>
    <property type="match status" value="1"/>
</dbReference>
<dbReference type="Pfam" id="PF01436">
    <property type="entry name" value="NHL"/>
    <property type="match status" value="3"/>
</dbReference>
<evidence type="ECO:0000256" key="2">
    <source>
        <dbReference type="PROSITE-ProRule" id="PRU00024"/>
    </source>
</evidence>
<evidence type="ECO:0000313" key="6">
    <source>
        <dbReference type="EMBL" id="CAH1995413.1"/>
    </source>
</evidence>
<dbReference type="GO" id="GO:0043161">
    <property type="term" value="P:proteasome-mediated ubiquitin-dependent protein catabolic process"/>
    <property type="evidence" value="ECO:0007669"/>
    <property type="project" value="TreeGrafter"/>
</dbReference>
<dbReference type="Pfam" id="PF17170">
    <property type="entry name" value="DUF5128"/>
    <property type="match status" value="1"/>
</dbReference>
<dbReference type="Gene3D" id="2.120.10.30">
    <property type="entry name" value="TolB, C-terminal domain"/>
    <property type="match status" value="3"/>
</dbReference>
<keyword evidence="2" id="KW-0863">Zinc-finger</keyword>
<gene>
    <name evidence="6" type="ORF">ACAOBT_LOCUS22585</name>
</gene>
<dbReference type="PANTHER" id="PTHR24104">
    <property type="entry name" value="E3 UBIQUITIN-PROTEIN LIGASE NHLRC1-RELATED"/>
    <property type="match status" value="1"/>
</dbReference>
<dbReference type="GO" id="GO:0000209">
    <property type="term" value="P:protein polyubiquitination"/>
    <property type="evidence" value="ECO:0007669"/>
    <property type="project" value="TreeGrafter"/>
</dbReference>
<feature type="repeat" description="NHL" evidence="3">
    <location>
        <begin position="668"/>
        <end position="701"/>
    </location>
</feature>